<dbReference type="Pfam" id="PF00593">
    <property type="entry name" value="TonB_dep_Rec_b-barrel"/>
    <property type="match status" value="1"/>
</dbReference>
<dbReference type="AlphaFoldDB" id="A0A840TVU7"/>
<keyword evidence="5 9" id="KW-0798">TonB box</keyword>
<evidence type="ECO:0000256" key="7">
    <source>
        <dbReference type="ARBA" id="ARBA00023237"/>
    </source>
</evidence>
<keyword evidence="2 8" id="KW-0813">Transport</keyword>
<dbReference type="FunFam" id="2.170.130.10:FF:000008">
    <property type="entry name" value="SusC/RagA family TonB-linked outer membrane protein"/>
    <property type="match status" value="1"/>
</dbReference>
<dbReference type="GO" id="GO:0009279">
    <property type="term" value="C:cell outer membrane"/>
    <property type="evidence" value="ECO:0007669"/>
    <property type="project" value="UniProtKB-SubCell"/>
</dbReference>
<evidence type="ECO:0000256" key="10">
    <source>
        <dbReference type="SAM" id="MobiDB-lite"/>
    </source>
</evidence>
<dbReference type="InterPro" id="IPR039426">
    <property type="entry name" value="TonB-dep_rcpt-like"/>
</dbReference>
<gene>
    <name evidence="14" type="ORF">HNQ92_002223</name>
</gene>
<evidence type="ECO:0000256" key="2">
    <source>
        <dbReference type="ARBA" id="ARBA00022448"/>
    </source>
</evidence>
<dbReference type="InterPro" id="IPR012910">
    <property type="entry name" value="Plug_dom"/>
</dbReference>
<dbReference type="SUPFAM" id="SSF49464">
    <property type="entry name" value="Carboxypeptidase regulatory domain-like"/>
    <property type="match status" value="1"/>
</dbReference>
<evidence type="ECO:0000256" key="1">
    <source>
        <dbReference type="ARBA" id="ARBA00004571"/>
    </source>
</evidence>
<evidence type="ECO:0000256" key="3">
    <source>
        <dbReference type="ARBA" id="ARBA00022452"/>
    </source>
</evidence>
<evidence type="ECO:0000259" key="13">
    <source>
        <dbReference type="Pfam" id="PF07715"/>
    </source>
</evidence>
<evidence type="ECO:0000259" key="12">
    <source>
        <dbReference type="Pfam" id="PF00593"/>
    </source>
</evidence>
<dbReference type="InterPro" id="IPR037066">
    <property type="entry name" value="Plug_dom_sf"/>
</dbReference>
<dbReference type="EMBL" id="JACHGF010000003">
    <property type="protein sequence ID" value="MBB5284080.1"/>
    <property type="molecule type" value="Genomic_DNA"/>
</dbReference>
<dbReference type="NCBIfam" id="TIGR04057">
    <property type="entry name" value="SusC_RagA_signa"/>
    <property type="match status" value="1"/>
</dbReference>
<proteinExistence type="inferred from homology"/>
<keyword evidence="4 8" id="KW-0812">Transmembrane</keyword>
<dbReference type="InterPro" id="IPR023996">
    <property type="entry name" value="TonB-dep_OMP_SusC/RagA"/>
</dbReference>
<keyword evidence="15" id="KW-1185">Reference proteome</keyword>
<evidence type="ECO:0000256" key="4">
    <source>
        <dbReference type="ARBA" id="ARBA00022692"/>
    </source>
</evidence>
<comment type="caution">
    <text evidence="14">The sequence shown here is derived from an EMBL/GenBank/DDBJ whole genome shotgun (WGS) entry which is preliminary data.</text>
</comment>
<sequence>MKHFNLLAAKYLVGLVILSTQFSVCPAQTLAFHQQPTTPANRATVVQLAEMLRELKSRYGVDILFADHVVRNLAVPANTVTWANSLESNLTKLLPPLGLQFSRQKGGSYVILPAQAPALVPKAEPTPVRTPETSALESHPSFRDERSGSGAIQAPIVETTIRGTVTAEDGNEPLPGVSILLKGTSRGTTTDGEGRYEIAVPDANAVLVFSFIGYLNQEVTVGNRTSIAIQLKPDTKALEEVVVVGYGTQRKASLTAAVTQITSRDIQNQVVNNPLNAMAGQMAGVSIAQGTGKPGANPVVRIRGTGSISASNAPLYVVDGVPLQSGDDISLLNPNDIESIDVLKDAASAAIYGSRGGNGVVIITTKKGKAGQAKIDFNFYTGVQKVSKKVDIMNRDEHIDFIKEVRYTQWVVNSGMDPNVPNGQRILPNGTSLNYPASYDNPSTVPDTDWQDEIFQAAPISNYQLSAQGGTDKVRYFVSGNYFSQDGIVRSTDFKRFAGRLNLEANLTSKFKIGINLSPSYAKENRLNTDGHWAQDDGGIISTALIMPPTVQARYENGLYGQIAGEQDFIQNGYAGAIFTPLQKMDDPNFINLEQRSRMLGNTYAELELVKGLVVRSSLGLDYRNYWTDYYRPSTVGVTTALTVPVLTPGNPNPNLTNIASNHTEFRNINYSWENTATYNRTFNEDHALTLLAGYSVQKNTDESQTLTGQSGQFSNDLVTNVRGASIINGNYNQEEWSLLSYFGRVNYAFRNKYLLSAALRRDGSSRFASNNKWALFPSASVGWRISEESFLKSNRLISDLKIRASYGVTGNFNIGNYRWRALLTSSNYNFGAGEGSIANGYALSNFLNPDLTWETNNQTDIGLDVGILQNRVSLSLDLYRRVTDGLLYTLPIPAVSGFTTTYGNLGTIENKGIELEIHTVNANKAFRWTTDFNFSLNRNVVLKLGANDEPIVSTYEATAVQVTEVGKPFAQFFGYKTDGIFLTQADADANPGMKLNPAARAGDVRFVDTNGDGVITPEDRVPLGNPTPDFIYGMTNRFSYKNFDLDIQLQGVQGGKILFNQARFSGLGSIQFNNLSRLNDRWRSEEDPGDGFPRWGFLNQGEALPSLYLQDGTYLRVRNVTLGYNLPSAVAQKVRLSNVRLYATGQNLFTFTKYLGYNPEVNIHGENVTRPGIDYGVYPLARSIIFGINIGI</sequence>
<comment type="subcellular location">
    <subcellularLocation>
        <location evidence="1 8">Cell outer membrane</location>
        <topology evidence="1 8">Multi-pass membrane protein</topology>
    </subcellularLocation>
</comment>
<feature type="signal peptide" evidence="11">
    <location>
        <begin position="1"/>
        <end position="27"/>
    </location>
</feature>
<dbReference type="InterPro" id="IPR036942">
    <property type="entry name" value="Beta-barrel_TonB_sf"/>
</dbReference>
<feature type="chain" id="PRO_5032891791" evidence="11">
    <location>
        <begin position="28"/>
        <end position="1193"/>
    </location>
</feature>
<dbReference type="Proteomes" id="UP000557307">
    <property type="component" value="Unassembled WGS sequence"/>
</dbReference>
<dbReference type="InterPro" id="IPR000531">
    <property type="entry name" value="Beta-barrel_TonB"/>
</dbReference>
<evidence type="ECO:0000313" key="15">
    <source>
        <dbReference type="Proteomes" id="UP000557307"/>
    </source>
</evidence>
<dbReference type="Gene3D" id="2.60.40.1120">
    <property type="entry name" value="Carboxypeptidase-like, regulatory domain"/>
    <property type="match status" value="1"/>
</dbReference>
<dbReference type="PROSITE" id="PS52016">
    <property type="entry name" value="TONB_DEPENDENT_REC_3"/>
    <property type="match status" value="1"/>
</dbReference>
<dbReference type="InterPro" id="IPR023997">
    <property type="entry name" value="TonB-dep_OMP_SusC/RagA_CS"/>
</dbReference>
<feature type="region of interest" description="Disordered" evidence="10">
    <location>
        <begin position="122"/>
        <end position="148"/>
    </location>
</feature>
<name>A0A840TVU7_9BACT</name>
<dbReference type="Pfam" id="PF13715">
    <property type="entry name" value="CarbopepD_reg_2"/>
    <property type="match status" value="1"/>
</dbReference>
<dbReference type="SUPFAM" id="SSF56935">
    <property type="entry name" value="Porins"/>
    <property type="match status" value="1"/>
</dbReference>
<reference evidence="14 15" key="1">
    <citation type="submission" date="2020-08" db="EMBL/GenBank/DDBJ databases">
        <title>Genomic Encyclopedia of Type Strains, Phase IV (KMG-IV): sequencing the most valuable type-strain genomes for metagenomic binning, comparative biology and taxonomic classification.</title>
        <authorList>
            <person name="Goeker M."/>
        </authorList>
    </citation>
    <scope>NUCLEOTIDE SEQUENCE [LARGE SCALE GENOMIC DNA]</scope>
    <source>
        <strain evidence="14 15">DSM 105074</strain>
    </source>
</reference>
<comment type="similarity">
    <text evidence="8 9">Belongs to the TonB-dependent receptor family.</text>
</comment>
<dbReference type="Gene3D" id="2.40.170.20">
    <property type="entry name" value="TonB-dependent receptor, beta-barrel domain"/>
    <property type="match status" value="1"/>
</dbReference>
<evidence type="ECO:0000313" key="14">
    <source>
        <dbReference type="EMBL" id="MBB5284080.1"/>
    </source>
</evidence>
<feature type="domain" description="TonB-dependent receptor-like beta-barrel" evidence="12">
    <location>
        <begin position="583"/>
        <end position="1149"/>
    </location>
</feature>
<accession>A0A840TVU7</accession>
<keyword evidence="7 8" id="KW-0998">Cell outer membrane</keyword>
<evidence type="ECO:0000256" key="6">
    <source>
        <dbReference type="ARBA" id="ARBA00023136"/>
    </source>
</evidence>
<dbReference type="Pfam" id="PF07715">
    <property type="entry name" value="Plug"/>
    <property type="match status" value="1"/>
</dbReference>
<evidence type="ECO:0000256" key="11">
    <source>
        <dbReference type="SAM" id="SignalP"/>
    </source>
</evidence>
<keyword evidence="11" id="KW-0732">Signal</keyword>
<organism evidence="14 15">
    <name type="scientific">Rhabdobacter roseus</name>
    <dbReference type="NCBI Taxonomy" id="1655419"/>
    <lineage>
        <taxon>Bacteria</taxon>
        <taxon>Pseudomonadati</taxon>
        <taxon>Bacteroidota</taxon>
        <taxon>Cytophagia</taxon>
        <taxon>Cytophagales</taxon>
        <taxon>Cytophagaceae</taxon>
        <taxon>Rhabdobacter</taxon>
    </lineage>
</organism>
<dbReference type="InterPro" id="IPR008969">
    <property type="entry name" value="CarboxyPept-like_regulatory"/>
</dbReference>
<feature type="domain" description="TonB-dependent receptor plug" evidence="13">
    <location>
        <begin position="251"/>
        <end position="360"/>
    </location>
</feature>
<evidence type="ECO:0000256" key="9">
    <source>
        <dbReference type="RuleBase" id="RU003357"/>
    </source>
</evidence>
<evidence type="ECO:0000256" key="8">
    <source>
        <dbReference type="PROSITE-ProRule" id="PRU01360"/>
    </source>
</evidence>
<dbReference type="Gene3D" id="2.170.130.10">
    <property type="entry name" value="TonB-dependent receptor, plug domain"/>
    <property type="match status" value="1"/>
</dbReference>
<dbReference type="RefSeq" id="WP_184174047.1">
    <property type="nucleotide sequence ID" value="NZ_JACHGF010000003.1"/>
</dbReference>
<evidence type="ECO:0000256" key="5">
    <source>
        <dbReference type="ARBA" id="ARBA00023077"/>
    </source>
</evidence>
<keyword evidence="6 8" id="KW-0472">Membrane</keyword>
<dbReference type="NCBIfam" id="TIGR04056">
    <property type="entry name" value="OMP_RagA_SusC"/>
    <property type="match status" value="1"/>
</dbReference>
<keyword evidence="3 8" id="KW-1134">Transmembrane beta strand</keyword>
<protein>
    <submittedName>
        <fullName evidence="14">TonB-linked SusC/RagA family outer membrane protein</fullName>
    </submittedName>
</protein>